<keyword evidence="17" id="KW-1185">Reference proteome</keyword>
<dbReference type="GO" id="GO:0034213">
    <property type="term" value="P:quinolinate catabolic process"/>
    <property type="evidence" value="ECO:0007669"/>
    <property type="project" value="TreeGrafter"/>
</dbReference>
<feature type="domain" description="Quinolinate phosphoribosyl transferase C-terminal" evidence="14">
    <location>
        <begin position="138"/>
        <end position="302"/>
    </location>
</feature>
<dbReference type="Gene3D" id="3.90.1170.20">
    <property type="entry name" value="Quinolinate phosphoribosyl transferase, N-terminal domain"/>
    <property type="match status" value="1"/>
</dbReference>
<dbReference type="Gene3D" id="3.20.20.70">
    <property type="entry name" value="Aldolase class I"/>
    <property type="match status" value="1"/>
</dbReference>
<evidence type="ECO:0000256" key="7">
    <source>
        <dbReference type="ARBA" id="ARBA00022642"/>
    </source>
</evidence>
<dbReference type="InterPro" id="IPR036068">
    <property type="entry name" value="Nicotinate_pribotase-like_C"/>
</dbReference>
<dbReference type="RefSeq" id="WP_184535424.1">
    <property type="nucleotide sequence ID" value="NZ_JACHJW010000001.1"/>
</dbReference>
<evidence type="ECO:0000256" key="12">
    <source>
        <dbReference type="ARBA" id="ARBA00069173"/>
    </source>
</evidence>
<evidence type="ECO:0000256" key="10">
    <source>
        <dbReference type="ARBA" id="ARBA00033102"/>
    </source>
</evidence>
<organism evidence="16 17">
    <name type="scientific">Micromonospora polyrhachis</name>
    <dbReference type="NCBI Taxonomy" id="1282883"/>
    <lineage>
        <taxon>Bacteria</taxon>
        <taxon>Bacillati</taxon>
        <taxon>Actinomycetota</taxon>
        <taxon>Actinomycetes</taxon>
        <taxon>Micromonosporales</taxon>
        <taxon>Micromonosporaceae</taxon>
        <taxon>Micromonospora</taxon>
    </lineage>
</organism>
<comment type="subunit">
    <text evidence="4">Hexamer formed by 3 homodimers.</text>
</comment>
<dbReference type="InterPro" id="IPR037128">
    <property type="entry name" value="Quinolinate_PRibosylTase_N_sf"/>
</dbReference>
<dbReference type="InterPro" id="IPR004393">
    <property type="entry name" value="NadC"/>
</dbReference>
<sequence length="307" mass="32149">MKKSTVEALQAGGLVPADVEAIVRGALAEDLGPDLVDVTSLATIPMDQVDMAEVVARADGVVAGLAVAAAVFELAHELTSTAAFELPATDRTVEVVVEARDGARVARGDVLATVTGPTRSLLTAERTALNLLSRMSGVATHTRAWADELAGTKAMVLDTRKTTPGLRTLEKYAVRAGGGTNKRMGLYDVAMIKDNHKLAAGGIAPAYHRVRQMFPQVPIQVEVTTTAEAVEAVEAGANFLLCDNMDPAQLREVVAAVGDRAELEATGGLTLDRAAEYAATGVDYLSVGALTHSSPILDIALDLRPRD</sequence>
<dbReference type="SUPFAM" id="SSF51690">
    <property type="entry name" value="Nicotinate/Quinolinate PRTase C-terminal domain-like"/>
    <property type="match status" value="1"/>
</dbReference>
<dbReference type="FunFam" id="3.20.20.70:FF:000030">
    <property type="entry name" value="Nicotinate-nucleotide pyrophosphorylase, carboxylating"/>
    <property type="match status" value="1"/>
</dbReference>
<dbReference type="CDD" id="cd01572">
    <property type="entry name" value="QPRTase"/>
    <property type="match status" value="1"/>
</dbReference>
<comment type="caution">
    <text evidence="16">The sequence shown here is derived from an EMBL/GenBank/DDBJ whole genome shotgun (WGS) entry which is preliminary data.</text>
</comment>
<comment type="similarity">
    <text evidence="3 13">Belongs to the NadC/ModD family.</text>
</comment>
<evidence type="ECO:0000256" key="9">
    <source>
        <dbReference type="ARBA" id="ARBA00022679"/>
    </source>
</evidence>
<evidence type="ECO:0000256" key="11">
    <source>
        <dbReference type="ARBA" id="ARBA00047445"/>
    </source>
</evidence>
<accession>A0A7W7WQ01</accession>
<keyword evidence="7" id="KW-0662">Pyridine nucleotide biosynthesis</keyword>
<dbReference type="AlphaFoldDB" id="A0A7W7WQ01"/>
<dbReference type="InterPro" id="IPR013785">
    <property type="entry name" value="Aldolase_TIM"/>
</dbReference>
<dbReference type="Pfam" id="PF02749">
    <property type="entry name" value="QRPTase_N"/>
    <property type="match status" value="1"/>
</dbReference>
<comment type="catalytic activity">
    <reaction evidence="11">
        <text>nicotinate beta-D-ribonucleotide + CO2 + diphosphate = quinolinate + 5-phospho-alpha-D-ribose 1-diphosphate + 2 H(+)</text>
        <dbReference type="Rhea" id="RHEA:12733"/>
        <dbReference type="ChEBI" id="CHEBI:15378"/>
        <dbReference type="ChEBI" id="CHEBI:16526"/>
        <dbReference type="ChEBI" id="CHEBI:29959"/>
        <dbReference type="ChEBI" id="CHEBI:33019"/>
        <dbReference type="ChEBI" id="CHEBI:57502"/>
        <dbReference type="ChEBI" id="CHEBI:58017"/>
        <dbReference type="EC" id="2.4.2.19"/>
    </reaction>
</comment>
<evidence type="ECO:0000256" key="13">
    <source>
        <dbReference type="PIRNR" id="PIRNR006250"/>
    </source>
</evidence>
<comment type="pathway">
    <text evidence="2">Cofactor biosynthesis; NAD(+) biosynthesis; nicotinate D-ribonucleotide from quinolinate: step 1/1.</text>
</comment>
<dbReference type="InterPro" id="IPR002638">
    <property type="entry name" value="Quinolinate_PRibosylTrfase_C"/>
</dbReference>
<keyword evidence="8 13" id="KW-0328">Glycosyltransferase</keyword>
<dbReference type="GO" id="GO:0005737">
    <property type="term" value="C:cytoplasm"/>
    <property type="evidence" value="ECO:0007669"/>
    <property type="project" value="TreeGrafter"/>
</dbReference>
<reference evidence="16 17" key="1">
    <citation type="submission" date="2020-08" db="EMBL/GenBank/DDBJ databases">
        <title>Sequencing the genomes of 1000 actinobacteria strains.</title>
        <authorList>
            <person name="Klenk H.-P."/>
        </authorList>
    </citation>
    <scope>NUCLEOTIDE SEQUENCE [LARGE SCALE GENOMIC DNA]</scope>
    <source>
        <strain evidence="16 17">DSM 45886</strain>
    </source>
</reference>
<dbReference type="EC" id="2.4.2.19" evidence="5"/>
<dbReference type="Proteomes" id="UP000578819">
    <property type="component" value="Unassembled WGS sequence"/>
</dbReference>
<evidence type="ECO:0000256" key="8">
    <source>
        <dbReference type="ARBA" id="ARBA00022676"/>
    </source>
</evidence>
<evidence type="ECO:0000256" key="1">
    <source>
        <dbReference type="ARBA" id="ARBA00003237"/>
    </source>
</evidence>
<evidence type="ECO:0000313" key="16">
    <source>
        <dbReference type="EMBL" id="MBB4959510.1"/>
    </source>
</evidence>
<dbReference type="SUPFAM" id="SSF54675">
    <property type="entry name" value="Nicotinate/Quinolinate PRTase N-terminal domain-like"/>
    <property type="match status" value="1"/>
</dbReference>
<evidence type="ECO:0000313" key="17">
    <source>
        <dbReference type="Proteomes" id="UP000578819"/>
    </source>
</evidence>
<dbReference type="UniPathway" id="UPA00253">
    <property type="reaction ID" value="UER00331"/>
</dbReference>
<dbReference type="InterPro" id="IPR027277">
    <property type="entry name" value="NadC/ModD"/>
</dbReference>
<evidence type="ECO:0000256" key="5">
    <source>
        <dbReference type="ARBA" id="ARBA00011944"/>
    </source>
</evidence>
<dbReference type="EMBL" id="JACHJW010000001">
    <property type="protein sequence ID" value="MBB4959510.1"/>
    <property type="molecule type" value="Genomic_DNA"/>
</dbReference>
<keyword evidence="9 13" id="KW-0808">Transferase</keyword>
<proteinExistence type="inferred from homology"/>
<comment type="function">
    <text evidence="1">Involved in the catabolism of quinolinic acid (QA).</text>
</comment>
<evidence type="ECO:0000256" key="3">
    <source>
        <dbReference type="ARBA" id="ARBA00009400"/>
    </source>
</evidence>
<evidence type="ECO:0000256" key="2">
    <source>
        <dbReference type="ARBA" id="ARBA00004893"/>
    </source>
</evidence>
<gene>
    <name evidence="16" type="ORF">FHR38_003243</name>
</gene>
<protein>
    <recommendedName>
        <fullName evidence="6">Nicotinate-nucleotide pyrophosphorylase [carboxylating]</fullName>
        <ecNumber evidence="5">2.4.2.19</ecNumber>
    </recommendedName>
    <alternativeName>
        <fullName evidence="12">Probable nicotinate-nucleotide pyrophosphorylase [carboxylating]</fullName>
    </alternativeName>
    <alternativeName>
        <fullName evidence="10">Quinolinate phosphoribosyltransferase [decarboxylating]</fullName>
    </alternativeName>
</protein>
<name>A0A7W7WQ01_9ACTN</name>
<dbReference type="NCBIfam" id="TIGR00078">
    <property type="entry name" value="nadC"/>
    <property type="match status" value="1"/>
</dbReference>
<evidence type="ECO:0000256" key="4">
    <source>
        <dbReference type="ARBA" id="ARBA00011218"/>
    </source>
</evidence>
<evidence type="ECO:0000256" key="6">
    <source>
        <dbReference type="ARBA" id="ARBA00020990"/>
    </source>
</evidence>
<evidence type="ECO:0000259" key="14">
    <source>
        <dbReference type="Pfam" id="PF01729"/>
    </source>
</evidence>
<dbReference type="PANTHER" id="PTHR32179:SF3">
    <property type="entry name" value="NICOTINATE-NUCLEOTIDE PYROPHOSPHORYLASE [CARBOXYLATING]"/>
    <property type="match status" value="1"/>
</dbReference>
<dbReference type="PIRSF" id="PIRSF006250">
    <property type="entry name" value="NadC_ModD"/>
    <property type="match status" value="1"/>
</dbReference>
<dbReference type="GO" id="GO:0004514">
    <property type="term" value="F:nicotinate-nucleotide diphosphorylase (carboxylating) activity"/>
    <property type="evidence" value="ECO:0007669"/>
    <property type="project" value="UniProtKB-EC"/>
</dbReference>
<dbReference type="Pfam" id="PF01729">
    <property type="entry name" value="QRPTase_C"/>
    <property type="match status" value="1"/>
</dbReference>
<evidence type="ECO:0000259" key="15">
    <source>
        <dbReference type="Pfam" id="PF02749"/>
    </source>
</evidence>
<feature type="domain" description="Quinolinate phosphoribosyl transferase N-terminal" evidence="15">
    <location>
        <begin position="37"/>
        <end position="136"/>
    </location>
</feature>
<dbReference type="PANTHER" id="PTHR32179">
    <property type="entry name" value="NICOTINATE-NUCLEOTIDE PYROPHOSPHORYLASE [CARBOXYLATING]"/>
    <property type="match status" value="1"/>
</dbReference>
<dbReference type="FunFam" id="3.90.1170.20:FF:000001">
    <property type="entry name" value="Nicotinate-nucleotide diphosphorylase (Carboxylating)"/>
    <property type="match status" value="1"/>
</dbReference>
<dbReference type="GO" id="GO:0009435">
    <property type="term" value="P:NAD+ biosynthetic process"/>
    <property type="evidence" value="ECO:0007669"/>
    <property type="project" value="UniProtKB-UniPathway"/>
</dbReference>
<dbReference type="InterPro" id="IPR022412">
    <property type="entry name" value="Quinolinate_PRibosylTrfase_N"/>
</dbReference>